<protein>
    <submittedName>
        <fullName evidence="1">Shikimate 5-dehydrogenase</fullName>
    </submittedName>
</protein>
<dbReference type="SUPFAM" id="SSF53223">
    <property type="entry name" value="Aminoacid dehydrogenase-like, N-terminal domain"/>
    <property type="match status" value="1"/>
</dbReference>
<dbReference type="Proteomes" id="UP000198546">
    <property type="component" value="Chromosome i"/>
</dbReference>
<dbReference type="InterPro" id="IPR036291">
    <property type="entry name" value="NAD(P)-bd_dom_sf"/>
</dbReference>
<dbReference type="InterPro" id="IPR046346">
    <property type="entry name" value="Aminoacid_DH-like_N_sf"/>
</dbReference>
<dbReference type="STRING" id="675864.SAMN04489747_2657"/>
<proteinExistence type="predicted"/>
<dbReference type="AlphaFoldDB" id="A0A1G7AKV2"/>
<accession>A0A1G7AKV2</accession>
<dbReference type="SUPFAM" id="SSF51735">
    <property type="entry name" value="NAD(P)-binding Rossmann-fold domains"/>
    <property type="match status" value="1"/>
</dbReference>
<evidence type="ECO:0000313" key="2">
    <source>
        <dbReference type="Proteomes" id="UP000198546"/>
    </source>
</evidence>
<sequence length="314" mass="33696">MTTDPLTTDPSATGPRMGFVGVSTGSSSIMRIFPRWAEELGLPTRRMQGHDVALDAPPETYRALVESIRDDPDHLGALVTTHKISVHAAAADLFDELDDFARLCGEVSSISKRDGRLLGHAKDPVTAALAMAEFLPEGHFSGSPAQVLCLGSGGAGAAITWCLAQRADPPARIVCTDVDQPRLDHLAGVHRRGGLDPDLFGYELVDGPADHLLADLPAGSLVVNATGLGKDRPGSPLSRGVTFPRSSWVWELNYRGSLELLADARAQQEERDLTVVDGWRYFIHGWTQVIAEVFHVEMPPATVERLSALAADPG</sequence>
<dbReference type="Gene3D" id="3.40.50.10860">
    <property type="entry name" value="Leucine Dehydrogenase, chain A, domain 1"/>
    <property type="match status" value="1"/>
</dbReference>
<reference evidence="1 2" key="1">
    <citation type="submission" date="2016-10" db="EMBL/GenBank/DDBJ databases">
        <authorList>
            <person name="de Groot N.N."/>
        </authorList>
    </citation>
    <scope>NUCLEOTIDE SEQUENCE [LARGE SCALE GENOMIC DNA]</scope>
    <source>
        <strain evidence="1 2">MON 2.2</strain>
    </source>
</reference>
<dbReference type="Gene3D" id="3.40.50.720">
    <property type="entry name" value="NAD(P)-binding Rossmann-like Domain"/>
    <property type="match status" value="1"/>
</dbReference>
<evidence type="ECO:0000313" key="1">
    <source>
        <dbReference type="EMBL" id="SDE15469.1"/>
    </source>
</evidence>
<keyword evidence="2" id="KW-1185">Reference proteome</keyword>
<dbReference type="EMBL" id="LT629688">
    <property type="protein sequence ID" value="SDE15469.1"/>
    <property type="molecule type" value="Genomic_DNA"/>
</dbReference>
<dbReference type="RefSeq" id="WP_197679036.1">
    <property type="nucleotide sequence ID" value="NZ_LT629688.1"/>
</dbReference>
<gene>
    <name evidence="1" type="ORF">SAMN04489747_2657</name>
</gene>
<organism evidence="1 2">
    <name type="scientific">Auraticoccus monumenti</name>
    <dbReference type="NCBI Taxonomy" id="675864"/>
    <lineage>
        <taxon>Bacteria</taxon>
        <taxon>Bacillati</taxon>
        <taxon>Actinomycetota</taxon>
        <taxon>Actinomycetes</taxon>
        <taxon>Propionibacteriales</taxon>
        <taxon>Propionibacteriaceae</taxon>
        <taxon>Auraticoccus</taxon>
    </lineage>
</organism>
<name>A0A1G7AKV2_9ACTN</name>